<dbReference type="EMBL" id="KI669460">
    <property type="protein sequence ID" value="OCF60017.1"/>
    <property type="molecule type" value="Genomic_DNA"/>
</dbReference>
<dbReference type="InterPro" id="IPR048661">
    <property type="entry name" value="CPL1-like"/>
</dbReference>
<keyword evidence="4" id="KW-1185">Reference proteome</keyword>
<dbReference type="Proteomes" id="UP000092583">
    <property type="component" value="Unassembled WGS sequence"/>
</dbReference>
<feature type="chain" id="PRO_5008629047" description="Protein CPL1-like domain-containing protein" evidence="1">
    <location>
        <begin position="21"/>
        <end position="303"/>
    </location>
</feature>
<gene>
    <name evidence="3" type="ORF">L486_02690</name>
</gene>
<dbReference type="PANTHER" id="PTHR35192:SF2">
    <property type="entry name" value="APPLE DOMAIN-CONTAINING PROTEIN"/>
    <property type="match status" value="1"/>
</dbReference>
<dbReference type="Pfam" id="PF21671">
    <property type="entry name" value="CPL1-like"/>
    <property type="match status" value="1"/>
</dbReference>
<feature type="domain" description="Protein CPL1-like" evidence="2">
    <location>
        <begin position="231"/>
        <end position="296"/>
    </location>
</feature>
<sequence>MISMNKHILYIVLSSHIVLAAQPYLGCVDNYAEGDFAYDVDEGSTCLATCTRQGFAYSFTNFGGQGDCGCGNLPALPLDYIDSGSTDSSCASGYLAQRTSSQFDHLDCTGPNGEVFFDQTETSQFRTIQECFDNCQSYTFAVARPNPEIQYFSCFCGNDQGEFLYTPQVCDANSEYIYQVAGESPSEVVGRRRLNERRELIRQRKMAAVGMAPKCPKGLTACNVPGVQDAYECINTDVELESCGGCVHGRFGERLMGRCKGRGVDCTTLPGVSLGASTCYEGQCEIYACKKGWYWKNGACVKK</sequence>
<reference evidence="4" key="2">
    <citation type="submission" date="2013-12" db="EMBL/GenBank/DDBJ databases">
        <title>Evolution of pathogenesis and genome organization in the Tremellales.</title>
        <authorList>
            <person name="Cuomo C."/>
            <person name="Litvintseva A."/>
            <person name="Heitman J."/>
            <person name="Chen Y."/>
            <person name="Sun S."/>
            <person name="Springer D."/>
            <person name="Dromer F."/>
            <person name="Young S."/>
            <person name="Zeng Q."/>
            <person name="Chapman S."/>
            <person name="Gujja S."/>
            <person name="Saif S."/>
            <person name="Birren B."/>
        </authorList>
    </citation>
    <scope>NUCLEOTIDE SEQUENCE [LARGE SCALE GENOMIC DNA]</scope>
    <source>
        <strain evidence="4">CBS 10435</strain>
    </source>
</reference>
<reference evidence="3 4" key="1">
    <citation type="submission" date="2013-07" db="EMBL/GenBank/DDBJ databases">
        <title>The Genome Sequence of Kwoniella mangroviensis CBS10435.</title>
        <authorList>
            <consortium name="The Broad Institute Genome Sequencing Platform"/>
            <person name="Cuomo C."/>
            <person name="Litvintseva A."/>
            <person name="Chen Y."/>
            <person name="Heitman J."/>
            <person name="Sun S."/>
            <person name="Springer D."/>
            <person name="Dromer F."/>
            <person name="Young S.K."/>
            <person name="Zeng Q."/>
            <person name="Gargeya S."/>
            <person name="Fitzgerald M."/>
            <person name="Abouelleil A."/>
            <person name="Alvarado L."/>
            <person name="Berlin A.M."/>
            <person name="Chapman S.B."/>
            <person name="Dewar J."/>
            <person name="Goldberg J."/>
            <person name="Griggs A."/>
            <person name="Gujja S."/>
            <person name="Hansen M."/>
            <person name="Howarth C."/>
            <person name="Imamovic A."/>
            <person name="Larimer J."/>
            <person name="McCowan C."/>
            <person name="Murphy C."/>
            <person name="Pearson M."/>
            <person name="Priest M."/>
            <person name="Roberts A."/>
            <person name="Saif S."/>
            <person name="Shea T."/>
            <person name="Sykes S."/>
            <person name="Wortman J."/>
            <person name="Nusbaum C."/>
            <person name="Birren B."/>
        </authorList>
    </citation>
    <scope>NUCLEOTIDE SEQUENCE [LARGE SCALE GENOMIC DNA]</scope>
    <source>
        <strain evidence="3 4">CBS 10435</strain>
    </source>
</reference>
<name>A0A1B9IWV0_9TREE</name>
<dbReference type="STRING" id="1331196.A0A1B9IWV0"/>
<keyword evidence="1" id="KW-0732">Signal</keyword>
<dbReference type="OrthoDB" id="439917at2759"/>
<evidence type="ECO:0000313" key="3">
    <source>
        <dbReference type="EMBL" id="OCF60017.1"/>
    </source>
</evidence>
<accession>A0A1B9IWV0</accession>
<dbReference type="AlphaFoldDB" id="A0A1B9IWV0"/>
<organism evidence="3 4">
    <name type="scientific">Kwoniella mangroviensis CBS 10435</name>
    <dbReference type="NCBI Taxonomy" id="1331196"/>
    <lineage>
        <taxon>Eukaryota</taxon>
        <taxon>Fungi</taxon>
        <taxon>Dikarya</taxon>
        <taxon>Basidiomycota</taxon>
        <taxon>Agaricomycotina</taxon>
        <taxon>Tremellomycetes</taxon>
        <taxon>Tremellales</taxon>
        <taxon>Cryptococcaceae</taxon>
        <taxon>Kwoniella</taxon>
    </lineage>
</organism>
<evidence type="ECO:0000313" key="4">
    <source>
        <dbReference type="Proteomes" id="UP000092583"/>
    </source>
</evidence>
<feature type="signal peptide" evidence="1">
    <location>
        <begin position="1"/>
        <end position="20"/>
    </location>
</feature>
<protein>
    <recommendedName>
        <fullName evidence="2">Protein CPL1-like domain-containing protein</fullName>
    </recommendedName>
</protein>
<dbReference type="InterPro" id="IPR038955">
    <property type="entry name" value="PriA/CPL1_fungi"/>
</dbReference>
<evidence type="ECO:0000259" key="2">
    <source>
        <dbReference type="Pfam" id="PF21671"/>
    </source>
</evidence>
<dbReference type="PANTHER" id="PTHR35192">
    <property type="entry name" value="PROTEIN, PUTATIVE-RELATED"/>
    <property type="match status" value="1"/>
</dbReference>
<proteinExistence type="predicted"/>
<evidence type="ECO:0000256" key="1">
    <source>
        <dbReference type="SAM" id="SignalP"/>
    </source>
</evidence>